<dbReference type="InterPro" id="IPR034660">
    <property type="entry name" value="DinB/YfiT-like"/>
</dbReference>
<dbReference type="Gene3D" id="1.20.120.450">
    <property type="entry name" value="dinb family like domain"/>
    <property type="match status" value="1"/>
</dbReference>
<feature type="domain" description="MDMPI C-terminal" evidence="1">
    <location>
        <begin position="172"/>
        <end position="263"/>
    </location>
</feature>
<proteinExistence type="predicted"/>
<dbReference type="InterPro" id="IPR017517">
    <property type="entry name" value="Maleyloyr_isom"/>
</dbReference>
<dbReference type="AlphaFoldDB" id="A0A238YSX4"/>
<dbReference type="Proteomes" id="UP000198348">
    <property type="component" value="Unassembled WGS sequence"/>
</dbReference>
<dbReference type="Pfam" id="PF07398">
    <property type="entry name" value="MDMPI_C"/>
    <property type="match status" value="1"/>
</dbReference>
<protein>
    <submittedName>
        <fullName evidence="3">TIGR03083 family protein</fullName>
    </submittedName>
</protein>
<evidence type="ECO:0000259" key="2">
    <source>
        <dbReference type="Pfam" id="PF11716"/>
    </source>
</evidence>
<feature type="domain" description="Mycothiol-dependent maleylpyruvate isomerase metal-binding" evidence="2">
    <location>
        <begin position="15"/>
        <end position="155"/>
    </location>
</feature>
<dbReference type="Pfam" id="PF11716">
    <property type="entry name" value="MDMPI_N"/>
    <property type="match status" value="1"/>
</dbReference>
<dbReference type="OrthoDB" id="154293at2"/>
<organism evidence="3 4">
    <name type="scientific">Haloechinothrix alba</name>
    <dbReference type="NCBI Taxonomy" id="664784"/>
    <lineage>
        <taxon>Bacteria</taxon>
        <taxon>Bacillati</taxon>
        <taxon>Actinomycetota</taxon>
        <taxon>Actinomycetes</taxon>
        <taxon>Pseudonocardiales</taxon>
        <taxon>Pseudonocardiaceae</taxon>
        <taxon>Haloechinothrix</taxon>
    </lineage>
</organism>
<gene>
    <name evidence="3" type="ORF">SAMN06265360_11719</name>
</gene>
<dbReference type="InterPro" id="IPR024344">
    <property type="entry name" value="MDMPI_metal-binding"/>
</dbReference>
<dbReference type="RefSeq" id="WP_089302504.1">
    <property type="nucleotide sequence ID" value="NZ_FZNW01000017.1"/>
</dbReference>
<dbReference type="GO" id="GO:0046872">
    <property type="term" value="F:metal ion binding"/>
    <property type="evidence" value="ECO:0007669"/>
    <property type="project" value="InterPro"/>
</dbReference>
<evidence type="ECO:0000259" key="1">
    <source>
        <dbReference type="Pfam" id="PF07398"/>
    </source>
</evidence>
<evidence type="ECO:0000313" key="3">
    <source>
        <dbReference type="EMBL" id="SNR74225.1"/>
    </source>
</evidence>
<reference evidence="3 4" key="1">
    <citation type="submission" date="2017-06" db="EMBL/GenBank/DDBJ databases">
        <authorList>
            <person name="Kim H.J."/>
            <person name="Triplett B.A."/>
        </authorList>
    </citation>
    <scope>NUCLEOTIDE SEQUENCE [LARGE SCALE GENOMIC DNA]</scope>
    <source>
        <strain evidence="3 4">DSM 45207</strain>
    </source>
</reference>
<sequence length="274" mass="29845">MTTATTDKDSIVRDLATQWTSMDELLSSLPDDAWSTPSALPSWTVQDIVSHVIGTESMLAGEQAPEPDIDVTSLPHVRNDIAAFNEHWVIALRELTPERMLGRFRDIVSRRIEALRAMSQEDFDAPSWTPAGQATYGRFMRIRLFDCWLHEQDIRDAVGKPGNQDGPCAEGALEEIVGALGYLVGKRAGAPDGSRLTIELTGPVSRTLHVAVDGRASVVPELSGPATSTLRLSSDLFTRLAGGRVPPENHLTDVDIQGDAELGAQVVRNLRLTI</sequence>
<dbReference type="SUPFAM" id="SSF109854">
    <property type="entry name" value="DinB/YfiT-like putative metalloenzymes"/>
    <property type="match status" value="1"/>
</dbReference>
<evidence type="ECO:0000313" key="4">
    <source>
        <dbReference type="Proteomes" id="UP000198348"/>
    </source>
</evidence>
<dbReference type="NCBIfam" id="TIGR03083">
    <property type="entry name" value="maleylpyruvate isomerase family mycothiol-dependent enzyme"/>
    <property type="match status" value="1"/>
</dbReference>
<name>A0A238YSX4_9PSEU</name>
<keyword evidence="4" id="KW-1185">Reference proteome</keyword>
<dbReference type="EMBL" id="FZNW01000017">
    <property type="protein sequence ID" value="SNR74225.1"/>
    <property type="molecule type" value="Genomic_DNA"/>
</dbReference>
<dbReference type="InterPro" id="IPR010872">
    <property type="entry name" value="MDMPI_C-term_domain"/>
</dbReference>
<accession>A0A238YSX4</accession>